<dbReference type="InterPro" id="IPR000847">
    <property type="entry name" value="LysR_HTH_N"/>
</dbReference>
<feature type="domain" description="HTH lysR-type" evidence="5">
    <location>
        <begin position="23"/>
        <end position="80"/>
    </location>
</feature>
<dbReference type="Gene3D" id="3.40.190.290">
    <property type="match status" value="1"/>
</dbReference>
<keyword evidence="3 6" id="KW-0238">DNA-binding</keyword>
<name>A0A239M1D5_9ACTN</name>
<dbReference type="PANTHER" id="PTHR30126">
    <property type="entry name" value="HTH-TYPE TRANSCRIPTIONAL REGULATOR"/>
    <property type="match status" value="1"/>
</dbReference>
<dbReference type="Gene3D" id="1.10.10.10">
    <property type="entry name" value="Winged helix-like DNA-binding domain superfamily/Winged helix DNA-binding domain"/>
    <property type="match status" value="1"/>
</dbReference>
<dbReference type="SUPFAM" id="SSF46785">
    <property type="entry name" value="Winged helix' DNA-binding domain"/>
    <property type="match status" value="1"/>
</dbReference>
<proteinExistence type="inferred from homology"/>
<dbReference type="InterPro" id="IPR005119">
    <property type="entry name" value="LysR_subst-bd"/>
</dbReference>
<dbReference type="SUPFAM" id="SSF53850">
    <property type="entry name" value="Periplasmic binding protein-like II"/>
    <property type="match status" value="1"/>
</dbReference>
<dbReference type="RefSeq" id="WP_220093345.1">
    <property type="nucleotide sequence ID" value="NZ_FZOF01000022.1"/>
</dbReference>
<evidence type="ECO:0000259" key="5">
    <source>
        <dbReference type="PROSITE" id="PS50931"/>
    </source>
</evidence>
<dbReference type="EMBL" id="FZOF01000022">
    <property type="protein sequence ID" value="SNT36445.1"/>
    <property type="molecule type" value="Genomic_DNA"/>
</dbReference>
<evidence type="ECO:0000313" key="6">
    <source>
        <dbReference type="EMBL" id="SNT36445.1"/>
    </source>
</evidence>
<organism evidence="6 7">
    <name type="scientific">Actinacidiphila glaucinigra</name>
    <dbReference type="NCBI Taxonomy" id="235986"/>
    <lineage>
        <taxon>Bacteria</taxon>
        <taxon>Bacillati</taxon>
        <taxon>Actinomycetota</taxon>
        <taxon>Actinomycetes</taxon>
        <taxon>Kitasatosporales</taxon>
        <taxon>Streptomycetaceae</taxon>
        <taxon>Actinacidiphila</taxon>
    </lineage>
</organism>
<dbReference type="CDD" id="cd05466">
    <property type="entry name" value="PBP2_LTTR_substrate"/>
    <property type="match status" value="1"/>
</dbReference>
<dbReference type="AlphaFoldDB" id="A0A239M1D5"/>
<dbReference type="PROSITE" id="PS50931">
    <property type="entry name" value="HTH_LYSR"/>
    <property type="match status" value="1"/>
</dbReference>
<keyword evidence="4" id="KW-0804">Transcription</keyword>
<evidence type="ECO:0000256" key="2">
    <source>
        <dbReference type="ARBA" id="ARBA00023015"/>
    </source>
</evidence>
<protein>
    <submittedName>
        <fullName evidence="6">DNA-binding transcriptional regulator, LysR family</fullName>
    </submittedName>
</protein>
<accession>A0A239M1D5</accession>
<gene>
    <name evidence="6" type="ORF">SAMN05216252_12279</name>
</gene>
<comment type="similarity">
    <text evidence="1">Belongs to the LysR transcriptional regulatory family.</text>
</comment>
<dbReference type="Pfam" id="PF00126">
    <property type="entry name" value="HTH_1"/>
    <property type="match status" value="1"/>
</dbReference>
<dbReference type="PANTHER" id="PTHR30126:SF39">
    <property type="entry name" value="HTH-TYPE TRANSCRIPTIONAL REGULATOR CYSL"/>
    <property type="match status" value="1"/>
</dbReference>
<evidence type="ECO:0000313" key="7">
    <source>
        <dbReference type="Proteomes" id="UP000198280"/>
    </source>
</evidence>
<evidence type="ECO:0000256" key="1">
    <source>
        <dbReference type="ARBA" id="ARBA00009437"/>
    </source>
</evidence>
<evidence type="ECO:0000256" key="4">
    <source>
        <dbReference type="ARBA" id="ARBA00023163"/>
    </source>
</evidence>
<dbReference type="PRINTS" id="PR00039">
    <property type="entry name" value="HTHLYSR"/>
</dbReference>
<dbReference type="GO" id="GO:0003700">
    <property type="term" value="F:DNA-binding transcription factor activity"/>
    <property type="evidence" value="ECO:0007669"/>
    <property type="project" value="InterPro"/>
</dbReference>
<dbReference type="Pfam" id="PF03466">
    <property type="entry name" value="LysR_substrate"/>
    <property type="match status" value="1"/>
</dbReference>
<dbReference type="InterPro" id="IPR036390">
    <property type="entry name" value="WH_DNA-bd_sf"/>
</dbReference>
<keyword evidence="7" id="KW-1185">Reference proteome</keyword>
<reference evidence="6 7" key="1">
    <citation type="submission" date="2017-06" db="EMBL/GenBank/DDBJ databases">
        <authorList>
            <person name="Kim H.J."/>
            <person name="Triplett B.A."/>
        </authorList>
    </citation>
    <scope>NUCLEOTIDE SEQUENCE [LARGE SCALE GENOMIC DNA]</scope>
    <source>
        <strain evidence="6 7">CGMCC 4.1858</strain>
    </source>
</reference>
<keyword evidence="2" id="KW-0805">Transcription regulation</keyword>
<dbReference type="GO" id="GO:0000976">
    <property type="term" value="F:transcription cis-regulatory region binding"/>
    <property type="evidence" value="ECO:0007669"/>
    <property type="project" value="TreeGrafter"/>
</dbReference>
<evidence type="ECO:0000256" key="3">
    <source>
        <dbReference type="ARBA" id="ARBA00023125"/>
    </source>
</evidence>
<sequence length="317" mass="33611">MSHTDSNGSPGMRPEHRAAGGSLDLTLLRTFLAVHRSGSFTAAARLLGLSQPTVTTQIRTLEGQLDRELFERLPRGVAATPFADELAGRVAEPLDALAAVAERGHGDPDVPAEPVRLGGPAELLCERVLPALAPLVERGVRLRIGTGLTDDLLESLRAGQHDLVISTHRPRGRLLSAVPLMDEEFVLVAAPSRAARLDVASGGPGALSGVPLVSYAEDLPIARRYWRHVFGRRLTGQAAVTVPDLRGVLAAVAAGAGFTVLPRYLCAAALAEGTLVPLLEPDDPPINTAHLVQRPGAGHHPHLGLVRDLLLREARAW</sequence>
<dbReference type="InterPro" id="IPR036388">
    <property type="entry name" value="WH-like_DNA-bd_sf"/>
</dbReference>
<dbReference type="Proteomes" id="UP000198280">
    <property type="component" value="Unassembled WGS sequence"/>
</dbReference>